<feature type="region of interest" description="Disordered" evidence="1">
    <location>
        <begin position="93"/>
        <end position="114"/>
    </location>
</feature>
<evidence type="ECO:0000313" key="2">
    <source>
        <dbReference type="EMBL" id="KAF8693407.1"/>
    </source>
</evidence>
<dbReference type="AlphaFoldDB" id="A0A835ELC1"/>
<protein>
    <submittedName>
        <fullName evidence="2">Uncharacterized protein</fullName>
    </submittedName>
</protein>
<dbReference type="EMBL" id="JACEFO010001924">
    <property type="protein sequence ID" value="KAF8693407.1"/>
    <property type="molecule type" value="Genomic_DNA"/>
</dbReference>
<dbReference type="Proteomes" id="UP000636709">
    <property type="component" value="Unassembled WGS sequence"/>
</dbReference>
<evidence type="ECO:0000313" key="3">
    <source>
        <dbReference type="Proteomes" id="UP000636709"/>
    </source>
</evidence>
<keyword evidence="3" id="KW-1185">Reference proteome</keyword>
<proteinExistence type="predicted"/>
<comment type="caution">
    <text evidence="2">The sequence shown here is derived from an EMBL/GenBank/DDBJ whole genome shotgun (WGS) entry which is preliminary data.</text>
</comment>
<accession>A0A835ELC1</accession>
<evidence type="ECO:0000256" key="1">
    <source>
        <dbReference type="SAM" id="MobiDB-lite"/>
    </source>
</evidence>
<organism evidence="2 3">
    <name type="scientific">Digitaria exilis</name>
    <dbReference type="NCBI Taxonomy" id="1010633"/>
    <lineage>
        <taxon>Eukaryota</taxon>
        <taxon>Viridiplantae</taxon>
        <taxon>Streptophyta</taxon>
        <taxon>Embryophyta</taxon>
        <taxon>Tracheophyta</taxon>
        <taxon>Spermatophyta</taxon>
        <taxon>Magnoliopsida</taxon>
        <taxon>Liliopsida</taxon>
        <taxon>Poales</taxon>
        <taxon>Poaceae</taxon>
        <taxon>PACMAD clade</taxon>
        <taxon>Panicoideae</taxon>
        <taxon>Panicodae</taxon>
        <taxon>Paniceae</taxon>
        <taxon>Anthephorinae</taxon>
        <taxon>Digitaria</taxon>
    </lineage>
</organism>
<sequence length="114" mass="11716">MDGACVNGNRRRLGLQRVVAGGSTWLDPPGAAQRLWLAQVTSLVCWFDGGGIRRRGSNGMKSNLGGGSVVDIVSIGGEVALLAISTATLGTSPERGVVAGEARPPRTREESDGG</sequence>
<gene>
    <name evidence="2" type="ORF">HU200_038800</name>
</gene>
<feature type="compositionally biased region" description="Basic and acidic residues" evidence="1">
    <location>
        <begin position="103"/>
        <end position="114"/>
    </location>
</feature>
<reference evidence="2" key="1">
    <citation type="submission" date="2020-07" db="EMBL/GenBank/DDBJ databases">
        <title>Genome sequence and genetic diversity analysis of an under-domesticated orphan crop, white fonio (Digitaria exilis).</title>
        <authorList>
            <person name="Bennetzen J.L."/>
            <person name="Chen S."/>
            <person name="Ma X."/>
            <person name="Wang X."/>
            <person name="Yssel A.E.J."/>
            <person name="Chaluvadi S.R."/>
            <person name="Johnson M."/>
            <person name="Gangashetty P."/>
            <person name="Hamidou F."/>
            <person name="Sanogo M.D."/>
            <person name="Zwaenepoel A."/>
            <person name="Wallace J."/>
            <person name="Van De Peer Y."/>
            <person name="Van Deynze A."/>
        </authorList>
    </citation>
    <scope>NUCLEOTIDE SEQUENCE</scope>
    <source>
        <tissue evidence="2">Leaves</tissue>
    </source>
</reference>
<name>A0A835ELC1_9POAL</name>